<gene>
    <name evidence="1" type="ORF">HPB50_002807</name>
</gene>
<protein>
    <submittedName>
        <fullName evidence="1">Uncharacterized protein</fullName>
    </submittedName>
</protein>
<organism evidence="1 2">
    <name type="scientific">Hyalomma asiaticum</name>
    <name type="common">Tick</name>
    <dbReference type="NCBI Taxonomy" id="266040"/>
    <lineage>
        <taxon>Eukaryota</taxon>
        <taxon>Metazoa</taxon>
        <taxon>Ecdysozoa</taxon>
        <taxon>Arthropoda</taxon>
        <taxon>Chelicerata</taxon>
        <taxon>Arachnida</taxon>
        <taxon>Acari</taxon>
        <taxon>Parasitiformes</taxon>
        <taxon>Ixodida</taxon>
        <taxon>Ixodoidea</taxon>
        <taxon>Ixodidae</taxon>
        <taxon>Hyalomminae</taxon>
        <taxon>Hyalomma</taxon>
    </lineage>
</organism>
<proteinExistence type="predicted"/>
<dbReference type="EMBL" id="CM023485">
    <property type="protein sequence ID" value="KAH6929599.1"/>
    <property type="molecule type" value="Genomic_DNA"/>
</dbReference>
<comment type="caution">
    <text evidence="1">The sequence shown here is derived from an EMBL/GenBank/DDBJ whole genome shotgun (WGS) entry which is preliminary data.</text>
</comment>
<reference evidence="1" key="1">
    <citation type="submission" date="2020-05" db="EMBL/GenBank/DDBJ databases">
        <title>Large-scale comparative analyses of tick genomes elucidate their genetic diversity and vector capacities.</title>
        <authorList>
            <person name="Jia N."/>
            <person name="Wang J."/>
            <person name="Shi W."/>
            <person name="Du L."/>
            <person name="Sun Y."/>
            <person name="Zhan W."/>
            <person name="Jiang J."/>
            <person name="Wang Q."/>
            <person name="Zhang B."/>
            <person name="Ji P."/>
            <person name="Sakyi L.B."/>
            <person name="Cui X."/>
            <person name="Yuan T."/>
            <person name="Jiang B."/>
            <person name="Yang W."/>
            <person name="Lam T.T.-Y."/>
            <person name="Chang Q."/>
            <person name="Ding S."/>
            <person name="Wang X."/>
            <person name="Zhu J."/>
            <person name="Ruan X."/>
            <person name="Zhao L."/>
            <person name="Wei J."/>
            <person name="Que T."/>
            <person name="Du C."/>
            <person name="Cheng J."/>
            <person name="Dai P."/>
            <person name="Han X."/>
            <person name="Huang E."/>
            <person name="Gao Y."/>
            <person name="Liu J."/>
            <person name="Shao H."/>
            <person name="Ye R."/>
            <person name="Li L."/>
            <person name="Wei W."/>
            <person name="Wang X."/>
            <person name="Wang C."/>
            <person name="Yang T."/>
            <person name="Huo Q."/>
            <person name="Li W."/>
            <person name="Guo W."/>
            <person name="Chen H."/>
            <person name="Zhou L."/>
            <person name="Ni X."/>
            <person name="Tian J."/>
            <person name="Zhou Y."/>
            <person name="Sheng Y."/>
            <person name="Liu T."/>
            <person name="Pan Y."/>
            <person name="Xia L."/>
            <person name="Li J."/>
            <person name="Zhao F."/>
            <person name="Cao W."/>
        </authorList>
    </citation>
    <scope>NUCLEOTIDE SEQUENCE</scope>
    <source>
        <strain evidence="1">Hyas-2018</strain>
    </source>
</reference>
<name>A0ACB7S778_HYAAI</name>
<dbReference type="Proteomes" id="UP000821845">
    <property type="component" value="Chromosome 5"/>
</dbReference>
<evidence type="ECO:0000313" key="1">
    <source>
        <dbReference type="EMBL" id="KAH6929599.1"/>
    </source>
</evidence>
<sequence length="98" mass="10748">MRLRKPAENRYLPDATVCFLTRAAKVTDTTASSASMFVSVVFEEAAPSPGISPDEENLSSEGHKRLARTWTGEAAVISSGPPATWFYFCSCFQGLRDR</sequence>
<keyword evidence="2" id="KW-1185">Reference proteome</keyword>
<evidence type="ECO:0000313" key="2">
    <source>
        <dbReference type="Proteomes" id="UP000821845"/>
    </source>
</evidence>
<accession>A0ACB7S778</accession>